<dbReference type="Pfam" id="PF00147">
    <property type="entry name" value="Fibrinogen_C"/>
    <property type="match status" value="1"/>
</dbReference>
<dbReference type="InterPro" id="IPR020837">
    <property type="entry name" value="Fibrinogen_CS"/>
</dbReference>
<dbReference type="EMBL" id="JAMKOV010000012">
    <property type="protein sequence ID" value="KAI8037465.1"/>
    <property type="molecule type" value="Genomic_DNA"/>
</dbReference>
<dbReference type="InterPro" id="IPR036056">
    <property type="entry name" value="Fibrinogen-like_C"/>
</dbReference>
<evidence type="ECO:0000313" key="6">
    <source>
        <dbReference type="Proteomes" id="UP001059596"/>
    </source>
</evidence>
<feature type="coiled-coil region" evidence="2">
    <location>
        <begin position="75"/>
        <end position="155"/>
    </location>
</feature>
<name>A0A9P9YI81_9MUSC</name>
<organism evidence="5 6">
    <name type="scientific">Drosophila gunungcola</name>
    <name type="common">fruit fly</name>
    <dbReference type="NCBI Taxonomy" id="103775"/>
    <lineage>
        <taxon>Eukaryota</taxon>
        <taxon>Metazoa</taxon>
        <taxon>Ecdysozoa</taxon>
        <taxon>Arthropoda</taxon>
        <taxon>Hexapoda</taxon>
        <taxon>Insecta</taxon>
        <taxon>Pterygota</taxon>
        <taxon>Neoptera</taxon>
        <taxon>Endopterygota</taxon>
        <taxon>Diptera</taxon>
        <taxon>Brachycera</taxon>
        <taxon>Muscomorpha</taxon>
        <taxon>Ephydroidea</taxon>
        <taxon>Drosophilidae</taxon>
        <taxon>Drosophila</taxon>
        <taxon>Sophophora</taxon>
    </lineage>
</organism>
<evidence type="ECO:0000256" key="2">
    <source>
        <dbReference type="SAM" id="Coils"/>
    </source>
</evidence>
<dbReference type="Proteomes" id="UP001059596">
    <property type="component" value="Unassembled WGS sequence"/>
</dbReference>
<sequence>MKSGFLVFFLHILLPLTSVNQITASKDFIRYEDCKTTINDVVNQTVQWKITKMTKSWQIKLNLKNNLIRTQAKQLRDKEDFLNTMEQTNKNLESRLVSAERQSKSIYEKLTDQISTQAKQLKEKDDLLSSMTQTVKDLKSRLESAEGQSKSFIEERTECPNGSPSGIYKIQIPGIKYFEAPCDEDGWLTIQRRMDGSEDFNRTWEDYKNGFGDVRQEFFLGLEKLYRLTDSAQYELYIVLGDVNGTSKYAYYDSFGIDSEAESYRIKDVYSHFIGGPAGHSLIYNAWDKFSTYDRDNDLSNENCAVKYGGGWWYDRCGISTLNGLYLKDGVVGNKVFGIHWGTWSPKAFEFSLTFVEMKIRRINPEL</sequence>
<dbReference type="OrthoDB" id="6145874at2759"/>
<dbReference type="SUPFAM" id="SSF56496">
    <property type="entry name" value="Fibrinogen C-terminal domain-like"/>
    <property type="match status" value="1"/>
</dbReference>
<accession>A0A9P9YI81</accession>
<dbReference type="PROSITE" id="PS51406">
    <property type="entry name" value="FIBRINOGEN_C_2"/>
    <property type="match status" value="1"/>
</dbReference>
<keyword evidence="3" id="KW-0732">Signal</keyword>
<gene>
    <name evidence="5" type="ORF">M5D96_009617</name>
</gene>
<feature type="chain" id="PRO_5040114721" description="Fibrinogen C-terminal domain-containing protein" evidence="3">
    <location>
        <begin position="25"/>
        <end position="367"/>
    </location>
</feature>
<evidence type="ECO:0000313" key="5">
    <source>
        <dbReference type="EMBL" id="KAI8037465.1"/>
    </source>
</evidence>
<proteinExistence type="predicted"/>
<protein>
    <recommendedName>
        <fullName evidence="4">Fibrinogen C-terminal domain-containing protein</fullName>
    </recommendedName>
</protein>
<dbReference type="InterPro" id="IPR014716">
    <property type="entry name" value="Fibrinogen_a/b/g_C_1"/>
</dbReference>
<dbReference type="PROSITE" id="PS00514">
    <property type="entry name" value="FIBRINOGEN_C_1"/>
    <property type="match status" value="1"/>
</dbReference>
<dbReference type="Gene3D" id="3.90.215.10">
    <property type="entry name" value="Gamma Fibrinogen, chain A, domain 1"/>
    <property type="match status" value="1"/>
</dbReference>
<keyword evidence="1" id="KW-1015">Disulfide bond</keyword>
<evidence type="ECO:0000256" key="1">
    <source>
        <dbReference type="ARBA" id="ARBA00023157"/>
    </source>
</evidence>
<evidence type="ECO:0000259" key="4">
    <source>
        <dbReference type="PROSITE" id="PS51406"/>
    </source>
</evidence>
<feature type="domain" description="Fibrinogen C-terminal" evidence="4">
    <location>
        <begin position="150"/>
        <end position="364"/>
    </location>
</feature>
<dbReference type="GO" id="GO:0005615">
    <property type="term" value="C:extracellular space"/>
    <property type="evidence" value="ECO:0007669"/>
    <property type="project" value="TreeGrafter"/>
</dbReference>
<dbReference type="PANTHER" id="PTHR19143">
    <property type="entry name" value="FIBRINOGEN/TENASCIN/ANGIOPOEITIN"/>
    <property type="match status" value="1"/>
</dbReference>
<dbReference type="SMART" id="SM00186">
    <property type="entry name" value="FBG"/>
    <property type="match status" value="1"/>
</dbReference>
<keyword evidence="2" id="KW-0175">Coiled coil</keyword>
<dbReference type="CDD" id="cd00087">
    <property type="entry name" value="FReD"/>
    <property type="match status" value="1"/>
</dbReference>
<comment type="caution">
    <text evidence="5">The sequence shown here is derived from an EMBL/GenBank/DDBJ whole genome shotgun (WGS) entry which is preliminary data.</text>
</comment>
<keyword evidence="6" id="KW-1185">Reference proteome</keyword>
<feature type="signal peptide" evidence="3">
    <location>
        <begin position="1"/>
        <end position="24"/>
    </location>
</feature>
<dbReference type="InterPro" id="IPR002181">
    <property type="entry name" value="Fibrinogen_a/b/g_C_dom"/>
</dbReference>
<reference evidence="5" key="1">
    <citation type="journal article" date="2023" name="Genome Biol. Evol.">
        <title>Long-read-based Genome Assembly of Drosophila gunungcola Reveals Fewer Chemosensory Genes in Flower-breeding Species.</title>
        <authorList>
            <person name="Negi A."/>
            <person name="Liao B.Y."/>
            <person name="Yeh S.D."/>
        </authorList>
    </citation>
    <scope>NUCLEOTIDE SEQUENCE</scope>
    <source>
        <strain evidence="5">Sukarami</strain>
    </source>
</reference>
<dbReference type="PANTHER" id="PTHR19143:SF327">
    <property type="entry name" value="FI21813P1-RELATED"/>
    <property type="match status" value="1"/>
</dbReference>
<dbReference type="AlphaFoldDB" id="A0A9P9YI81"/>
<dbReference type="InterPro" id="IPR050373">
    <property type="entry name" value="Fibrinogen_C-term_domain"/>
</dbReference>
<evidence type="ECO:0000256" key="3">
    <source>
        <dbReference type="SAM" id="SignalP"/>
    </source>
</evidence>